<sequence>MKLIYVGTNFAGFKENQVHNFRVRRELKNFIEKNFDKVEDEELLMEVKMKETIYWDFCPFEIDVGGGTLSFVWGLEKEALQEYIKRSADDI</sequence>
<dbReference type="GeneID" id="55604725"/>
<accession>A0A223LDS1</accession>
<dbReference type="Proteomes" id="UP000226092">
    <property type="component" value="Segment"/>
</dbReference>
<organism evidence="1 2">
    <name type="scientific">Aeromonas phage AS-zj</name>
    <dbReference type="NCBI Taxonomy" id="2024208"/>
    <lineage>
        <taxon>Viruses</taxon>
        <taxon>Duplodnaviria</taxon>
        <taxon>Heunggongvirae</taxon>
        <taxon>Uroviricota</taxon>
        <taxon>Caudoviricetes</taxon>
        <taxon>Pantevenvirales</taxon>
        <taxon>Straboviridae</taxon>
        <taxon>Emmerichvirinae</taxon>
        <taxon>Ceceduovirus</taxon>
        <taxon>Ceceduovirus aszj</taxon>
    </lineage>
</organism>
<evidence type="ECO:0000313" key="2">
    <source>
        <dbReference type="Proteomes" id="UP000226092"/>
    </source>
</evidence>
<keyword evidence="2" id="KW-1185">Reference proteome</keyword>
<proteinExistence type="predicted"/>
<evidence type="ECO:0000313" key="1">
    <source>
        <dbReference type="EMBL" id="ASU00194.1"/>
    </source>
</evidence>
<protein>
    <submittedName>
        <fullName evidence="1">Uncharacterized protein</fullName>
    </submittedName>
</protein>
<dbReference type="RefSeq" id="YP_009834658.1">
    <property type="nucleotide sequence ID" value="NC_048673.1"/>
</dbReference>
<dbReference type="KEGG" id="vg:55604725"/>
<dbReference type="EMBL" id="MF448340">
    <property type="protein sequence ID" value="ASU00194.1"/>
    <property type="molecule type" value="Genomic_DNA"/>
</dbReference>
<name>A0A223LDS1_9CAUD</name>
<reference evidence="1 2" key="1">
    <citation type="submission" date="2017-07" db="EMBL/GenBank/DDBJ databases">
        <title>In vitro design and evaluation of phage cocktails against multidrug-resistant Aeromonas salmonicida.</title>
        <authorList>
            <person name="Chen L."/>
            <person name="Yuan S."/>
            <person name="Ma Y."/>
        </authorList>
    </citation>
    <scope>NUCLEOTIDE SEQUENCE [LARGE SCALE GENOMIC DNA]</scope>
</reference>